<evidence type="ECO:0008006" key="4">
    <source>
        <dbReference type="Google" id="ProtNLM"/>
    </source>
</evidence>
<protein>
    <recommendedName>
        <fullName evidence="4">Transmembrane protein</fullName>
    </recommendedName>
</protein>
<reference evidence="2" key="1">
    <citation type="submission" date="2021-01" db="EMBL/GenBank/DDBJ databases">
        <authorList>
            <consortium name="Genoscope - CEA"/>
            <person name="William W."/>
        </authorList>
    </citation>
    <scope>NUCLEOTIDE SEQUENCE</scope>
</reference>
<dbReference type="EMBL" id="CAJJDP010000055">
    <property type="protein sequence ID" value="CAD8170228.1"/>
    <property type="molecule type" value="Genomic_DNA"/>
</dbReference>
<dbReference type="Proteomes" id="UP000683925">
    <property type="component" value="Unassembled WGS sequence"/>
</dbReference>
<gene>
    <name evidence="2" type="ORF">POCTA_138.1.T0550059</name>
</gene>
<dbReference type="OMA" id="YTQQHRK"/>
<keyword evidence="1" id="KW-1133">Transmembrane helix</keyword>
<feature type="transmembrane region" description="Helical" evidence="1">
    <location>
        <begin position="59"/>
        <end position="77"/>
    </location>
</feature>
<comment type="caution">
    <text evidence="2">The sequence shown here is derived from an EMBL/GenBank/DDBJ whole genome shotgun (WGS) entry which is preliminary data.</text>
</comment>
<feature type="transmembrane region" description="Helical" evidence="1">
    <location>
        <begin position="31"/>
        <end position="53"/>
    </location>
</feature>
<dbReference type="AlphaFoldDB" id="A0A8S1UYL9"/>
<keyword evidence="1" id="KW-0812">Transmembrane</keyword>
<sequence length="598" mass="71103">MTNFFKVWTLSSSNPIEETEYDNYLNNQRLLFFRALLVTLMLPCFFGMLVFIIQDQSAYLSILLAVFFIMHLIILFFSQKFKNCLKPIISILYVSYVAGGVALAYIGFQVPLYNFGITSGVLHSCVLQHSDNRMKVLYVLITNWIIIGFFVPFELAYIQYMVCSLSMFFLLGVQTYIYESNRRSQFFLSKQVEIQKSILYEFTNDSLFSIMYDENSRSFQLSFANKKFESLYKTDLNENNVKEFLRSQSIINRNNQSSYRSLNKQIHKTINLEEYLFELIQQKEDYFNQDRFQIETNNGKEKYLIDILKFENHQTHFFLSIRENQARHQIEKYENIIKELNESFKSVLLVIGNKFEELYKSLLNLNDHLYIENEILRKSQSNIQFSLNYIKNHLIYLQKGRISFLKQQFETLTIEKLNDALLDYYIYYTQQHRKQFLLNCSNDLELQVITLNSKLLTQLLINIFNKILKISEPKSCIQLSIDKQNAQQSSTNDKNDQPNQDLKLIQFSYIFEHKDQIEDIESQFYQSINLDSSKSFEIECIVNRIILKILSPQSSIQIQSIYQQGLQNYKTFLIFYIYTDQTQLDPSFTKYIQQNFEY</sequence>
<name>A0A8S1UYL9_PAROT</name>
<proteinExistence type="predicted"/>
<feature type="transmembrane region" description="Helical" evidence="1">
    <location>
        <begin position="89"/>
        <end position="106"/>
    </location>
</feature>
<keyword evidence="3" id="KW-1185">Reference proteome</keyword>
<keyword evidence="1" id="KW-0472">Membrane</keyword>
<evidence type="ECO:0000256" key="1">
    <source>
        <dbReference type="SAM" id="Phobius"/>
    </source>
</evidence>
<accession>A0A8S1UYL9</accession>
<dbReference type="OrthoDB" id="308140at2759"/>
<feature type="transmembrane region" description="Helical" evidence="1">
    <location>
        <begin position="136"/>
        <end position="153"/>
    </location>
</feature>
<feature type="transmembrane region" description="Helical" evidence="1">
    <location>
        <begin position="159"/>
        <end position="178"/>
    </location>
</feature>
<evidence type="ECO:0000313" key="3">
    <source>
        <dbReference type="Proteomes" id="UP000683925"/>
    </source>
</evidence>
<organism evidence="2 3">
    <name type="scientific">Paramecium octaurelia</name>
    <dbReference type="NCBI Taxonomy" id="43137"/>
    <lineage>
        <taxon>Eukaryota</taxon>
        <taxon>Sar</taxon>
        <taxon>Alveolata</taxon>
        <taxon>Ciliophora</taxon>
        <taxon>Intramacronucleata</taxon>
        <taxon>Oligohymenophorea</taxon>
        <taxon>Peniculida</taxon>
        <taxon>Parameciidae</taxon>
        <taxon>Paramecium</taxon>
    </lineage>
</organism>
<evidence type="ECO:0000313" key="2">
    <source>
        <dbReference type="EMBL" id="CAD8170228.1"/>
    </source>
</evidence>